<reference evidence="12 13" key="1">
    <citation type="submission" date="2020-04" db="EMBL/GenBank/DDBJ databases">
        <title>Perkinsus olseni comparative genomics.</title>
        <authorList>
            <person name="Bogema D.R."/>
        </authorList>
    </citation>
    <scope>NUCLEOTIDE SEQUENCE [LARGE SCALE GENOMIC DNA]</scope>
    <source>
        <strain evidence="12">00978-12</strain>
    </source>
</reference>
<evidence type="ECO:0000256" key="7">
    <source>
        <dbReference type="ARBA" id="ARBA00022723"/>
    </source>
</evidence>
<dbReference type="Proteomes" id="UP000541610">
    <property type="component" value="Unassembled WGS sequence"/>
</dbReference>
<comment type="similarity">
    <text evidence="3 11">Belongs to the peptidase M18 family.</text>
</comment>
<dbReference type="OrthoDB" id="9880441at2759"/>
<comment type="cofactor">
    <cofactor evidence="2">
        <name>Zn(2+)</name>
        <dbReference type="ChEBI" id="CHEBI:29105"/>
    </cofactor>
</comment>
<evidence type="ECO:0000256" key="8">
    <source>
        <dbReference type="ARBA" id="ARBA00022801"/>
    </source>
</evidence>
<keyword evidence="7 11" id="KW-0479">Metal-binding</keyword>
<evidence type="ECO:0000256" key="5">
    <source>
        <dbReference type="ARBA" id="ARBA00022438"/>
    </source>
</evidence>
<dbReference type="PANTHER" id="PTHR28570:SF3">
    <property type="entry name" value="ASPARTYL AMINOPEPTIDASE"/>
    <property type="match status" value="1"/>
</dbReference>
<comment type="caution">
    <text evidence="12">The sequence shown here is derived from an EMBL/GenBank/DDBJ whole genome shotgun (WGS) entry which is preliminary data.</text>
</comment>
<evidence type="ECO:0000313" key="12">
    <source>
        <dbReference type="EMBL" id="KAF4681366.1"/>
    </source>
</evidence>
<evidence type="ECO:0000256" key="10">
    <source>
        <dbReference type="ARBA" id="ARBA00023049"/>
    </source>
</evidence>
<keyword evidence="10 11" id="KW-0482">Metalloprotease</keyword>
<evidence type="ECO:0000256" key="4">
    <source>
        <dbReference type="ARBA" id="ARBA00011965"/>
    </source>
</evidence>
<proteinExistence type="inferred from homology"/>
<evidence type="ECO:0000256" key="11">
    <source>
        <dbReference type="RuleBase" id="RU004386"/>
    </source>
</evidence>
<dbReference type="GO" id="GO:0005737">
    <property type="term" value="C:cytoplasm"/>
    <property type="evidence" value="ECO:0007669"/>
    <property type="project" value="UniProtKB-ARBA"/>
</dbReference>
<dbReference type="PRINTS" id="PR00932">
    <property type="entry name" value="AMINO1PTASE"/>
</dbReference>
<name>A0A7J6NBY8_PEROL</name>
<evidence type="ECO:0000256" key="1">
    <source>
        <dbReference type="ARBA" id="ARBA00001335"/>
    </source>
</evidence>
<protein>
    <recommendedName>
        <fullName evidence="4">aspartyl aminopeptidase</fullName>
        <ecNumber evidence="4">3.4.11.21</ecNumber>
    </recommendedName>
</protein>
<dbReference type="Gene3D" id="2.30.250.10">
    <property type="entry name" value="Aminopeptidase i, Domain 2"/>
    <property type="match status" value="1"/>
</dbReference>
<dbReference type="InterPro" id="IPR001948">
    <property type="entry name" value="Peptidase_M18"/>
</dbReference>
<sequence>MSAFPTAAASAFKDFVDKTGSPYHSVLECEKLLKQAGFERLSERQTWHLRKGGKYFTIRDGSEIFSFIVGENFDPNTSSMVIIGTHTDSPCLRLRPNSAKESEGMLELGVTPYGGGLWHTWFDRGLGMAGKVVFASEVAIMPNLCRHLQSNEERAAFKFNPEQHLIPVFCSKKYATSEERVRGNHRVFLQLLADEAG</sequence>
<keyword evidence="9 11" id="KW-0862">Zinc</keyword>
<comment type="catalytic activity">
    <reaction evidence="1">
        <text>Release of an N-terminal aspartate or glutamate from a peptide, with a preference for aspartate.</text>
        <dbReference type="EC" id="3.4.11.21"/>
    </reaction>
</comment>
<evidence type="ECO:0000256" key="6">
    <source>
        <dbReference type="ARBA" id="ARBA00022670"/>
    </source>
</evidence>
<dbReference type="GO" id="GO:0004177">
    <property type="term" value="F:aminopeptidase activity"/>
    <property type="evidence" value="ECO:0007669"/>
    <property type="project" value="UniProtKB-KW"/>
</dbReference>
<dbReference type="PANTHER" id="PTHR28570">
    <property type="entry name" value="ASPARTYL AMINOPEPTIDASE"/>
    <property type="match status" value="1"/>
</dbReference>
<dbReference type="AlphaFoldDB" id="A0A7J6NBY8"/>
<keyword evidence="6 11" id="KW-0645">Protease</keyword>
<evidence type="ECO:0000256" key="9">
    <source>
        <dbReference type="ARBA" id="ARBA00022833"/>
    </source>
</evidence>
<dbReference type="InterPro" id="IPR023358">
    <property type="entry name" value="Peptidase_M18_dom2"/>
</dbReference>
<dbReference type="GO" id="GO:0008237">
    <property type="term" value="F:metallopeptidase activity"/>
    <property type="evidence" value="ECO:0007669"/>
    <property type="project" value="UniProtKB-KW"/>
</dbReference>
<accession>A0A7J6NBY8</accession>
<dbReference type="SUPFAM" id="SSF53187">
    <property type="entry name" value="Zn-dependent exopeptidases"/>
    <property type="match status" value="1"/>
</dbReference>
<dbReference type="GO" id="GO:0008270">
    <property type="term" value="F:zinc ion binding"/>
    <property type="evidence" value="ECO:0007669"/>
    <property type="project" value="InterPro"/>
</dbReference>
<organism evidence="12 13">
    <name type="scientific">Perkinsus olseni</name>
    <name type="common">Perkinsus atlanticus</name>
    <dbReference type="NCBI Taxonomy" id="32597"/>
    <lineage>
        <taxon>Eukaryota</taxon>
        <taxon>Sar</taxon>
        <taxon>Alveolata</taxon>
        <taxon>Perkinsozoa</taxon>
        <taxon>Perkinsea</taxon>
        <taxon>Perkinsida</taxon>
        <taxon>Perkinsidae</taxon>
        <taxon>Perkinsus</taxon>
    </lineage>
</organism>
<evidence type="ECO:0000256" key="2">
    <source>
        <dbReference type="ARBA" id="ARBA00001947"/>
    </source>
</evidence>
<keyword evidence="8 11" id="KW-0378">Hydrolase</keyword>
<dbReference type="GO" id="GO:0006508">
    <property type="term" value="P:proteolysis"/>
    <property type="evidence" value="ECO:0007669"/>
    <property type="project" value="UniProtKB-KW"/>
</dbReference>
<evidence type="ECO:0000256" key="3">
    <source>
        <dbReference type="ARBA" id="ARBA00008290"/>
    </source>
</evidence>
<dbReference type="Pfam" id="PF02127">
    <property type="entry name" value="Peptidase_M18"/>
    <property type="match status" value="1"/>
</dbReference>
<dbReference type="SUPFAM" id="SSF101821">
    <property type="entry name" value="Aminopeptidase/glucanase lid domain"/>
    <property type="match status" value="1"/>
</dbReference>
<dbReference type="EMBL" id="JABANP010000521">
    <property type="protein sequence ID" value="KAF4681366.1"/>
    <property type="molecule type" value="Genomic_DNA"/>
</dbReference>
<evidence type="ECO:0000313" key="13">
    <source>
        <dbReference type="Proteomes" id="UP000541610"/>
    </source>
</evidence>
<dbReference type="Gene3D" id="3.40.630.10">
    <property type="entry name" value="Zn peptidases"/>
    <property type="match status" value="1"/>
</dbReference>
<keyword evidence="5 11" id="KW-0031">Aminopeptidase</keyword>
<dbReference type="EC" id="3.4.11.21" evidence="4"/>
<gene>
    <name evidence="12" type="ORF">FOZ60_012226</name>
</gene>